<accession>A0ABU5TJK1</accession>
<evidence type="ECO:0000313" key="1">
    <source>
        <dbReference type="EMBL" id="MEA5478419.1"/>
    </source>
</evidence>
<dbReference type="EMBL" id="JAYGIE010000074">
    <property type="protein sequence ID" value="MEA5478419.1"/>
    <property type="molecule type" value="Genomic_DNA"/>
</dbReference>
<organism evidence="1 2">
    <name type="scientific">Pseudanabaena galeata UHCC 0370</name>
    <dbReference type="NCBI Taxonomy" id="3110310"/>
    <lineage>
        <taxon>Bacteria</taxon>
        <taxon>Bacillati</taxon>
        <taxon>Cyanobacteriota</taxon>
        <taxon>Cyanophyceae</taxon>
        <taxon>Pseudanabaenales</taxon>
        <taxon>Pseudanabaenaceae</taxon>
        <taxon>Pseudanabaena</taxon>
    </lineage>
</organism>
<comment type="caution">
    <text evidence="1">The sequence shown here is derived from an EMBL/GenBank/DDBJ whole genome shotgun (WGS) entry which is preliminary data.</text>
</comment>
<reference evidence="1 2" key="1">
    <citation type="submission" date="2023-12" db="EMBL/GenBank/DDBJ databases">
        <title>Baltic Sea Cyanobacteria.</title>
        <authorList>
            <person name="Delbaje E."/>
            <person name="Fewer D.P."/>
            <person name="Shishido T.K."/>
        </authorList>
    </citation>
    <scope>NUCLEOTIDE SEQUENCE [LARGE SCALE GENOMIC DNA]</scope>
    <source>
        <strain evidence="1 2">UHCC 0370</strain>
    </source>
</reference>
<protein>
    <submittedName>
        <fullName evidence="1">DUF29 family protein</fullName>
    </submittedName>
</protein>
<sequence length="52" mass="6109">MSEKSLYARDFTAWVKLTTQQLKDKNFEHLDLENLTDIHIPKHGSYQGILSF</sequence>
<dbReference type="Proteomes" id="UP001301388">
    <property type="component" value="Unassembled WGS sequence"/>
</dbReference>
<name>A0ABU5TJK1_9CYAN</name>
<dbReference type="Gene3D" id="1.20.1220.20">
    <property type="entry name" value="Uncharcterised protein PF01724"/>
    <property type="match status" value="1"/>
</dbReference>
<gene>
    <name evidence="1" type="ORF">VB774_12395</name>
</gene>
<proteinExistence type="predicted"/>
<dbReference type="RefSeq" id="WP_323261917.1">
    <property type="nucleotide sequence ID" value="NZ_JAYGIE010000074.1"/>
</dbReference>
<keyword evidence="2" id="KW-1185">Reference proteome</keyword>
<evidence type="ECO:0000313" key="2">
    <source>
        <dbReference type="Proteomes" id="UP001301388"/>
    </source>
</evidence>
<dbReference type="Pfam" id="PF01724">
    <property type="entry name" value="DUF29"/>
    <property type="match status" value="1"/>
</dbReference>